<dbReference type="EMBL" id="JAAALK010000079">
    <property type="protein sequence ID" value="KAG8099560.1"/>
    <property type="molecule type" value="Genomic_DNA"/>
</dbReference>
<dbReference type="Proteomes" id="UP000729402">
    <property type="component" value="Unassembled WGS sequence"/>
</dbReference>
<reference evidence="1" key="1">
    <citation type="journal article" date="2021" name="bioRxiv">
        <title>Whole Genome Assembly and Annotation of Northern Wild Rice, Zizania palustris L., Supports a Whole Genome Duplication in the Zizania Genus.</title>
        <authorList>
            <person name="Haas M."/>
            <person name="Kono T."/>
            <person name="Macchietto M."/>
            <person name="Millas R."/>
            <person name="McGilp L."/>
            <person name="Shao M."/>
            <person name="Duquette J."/>
            <person name="Hirsch C.N."/>
            <person name="Kimball J."/>
        </authorList>
    </citation>
    <scope>NUCLEOTIDE SEQUENCE</scope>
    <source>
        <tissue evidence="1">Fresh leaf tissue</tissue>
    </source>
</reference>
<name>A0A8J5X2U9_ZIZPA</name>
<accession>A0A8J5X2U9</accession>
<dbReference type="AlphaFoldDB" id="A0A8J5X2U9"/>
<proteinExistence type="predicted"/>
<reference evidence="1" key="2">
    <citation type="submission" date="2021-02" db="EMBL/GenBank/DDBJ databases">
        <authorList>
            <person name="Kimball J.A."/>
            <person name="Haas M.W."/>
            <person name="Macchietto M."/>
            <person name="Kono T."/>
            <person name="Duquette J."/>
            <person name="Shao M."/>
        </authorList>
    </citation>
    <scope>NUCLEOTIDE SEQUENCE</scope>
    <source>
        <tissue evidence="1">Fresh leaf tissue</tissue>
    </source>
</reference>
<gene>
    <name evidence="1" type="ORF">GUJ93_ZPchr0013g35523</name>
</gene>
<sequence length="73" mass="7873">MFSAIHQHDIKLSWVLLVEEIKAHGPDEERTGSPDHHVGCAPLQGVSKLPIGDEAQKAEYVGTLSVSKRSAGL</sequence>
<evidence type="ECO:0000313" key="2">
    <source>
        <dbReference type="Proteomes" id="UP000729402"/>
    </source>
</evidence>
<evidence type="ECO:0000313" key="1">
    <source>
        <dbReference type="EMBL" id="KAG8099560.1"/>
    </source>
</evidence>
<keyword evidence="2" id="KW-1185">Reference proteome</keyword>
<protein>
    <submittedName>
        <fullName evidence="1">Uncharacterized protein</fullName>
    </submittedName>
</protein>
<comment type="caution">
    <text evidence="1">The sequence shown here is derived from an EMBL/GenBank/DDBJ whole genome shotgun (WGS) entry which is preliminary data.</text>
</comment>
<organism evidence="1 2">
    <name type="scientific">Zizania palustris</name>
    <name type="common">Northern wild rice</name>
    <dbReference type="NCBI Taxonomy" id="103762"/>
    <lineage>
        <taxon>Eukaryota</taxon>
        <taxon>Viridiplantae</taxon>
        <taxon>Streptophyta</taxon>
        <taxon>Embryophyta</taxon>
        <taxon>Tracheophyta</taxon>
        <taxon>Spermatophyta</taxon>
        <taxon>Magnoliopsida</taxon>
        <taxon>Liliopsida</taxon>
        <taxon>Poales</taxon>
        <taxon>Poaceae</taxon>
        <taxon>BOP clade</taxon>
        <taxon>Oryzoideae</taxon>
        <taxon>Oryzeae</taxon>
        <taxon>Zizaniinae</taxon>
        <taxon>Zizania</taxon>
    </lineage>
</organism>